<gene>
    <name evidence="1" type="ORF">SFRICE_029093</name>
</gene>
<reference evidence="1" key="1">
    <citation type="submission" date="2016-07" db="EMBL/GenBank/DDBJ databases">
        <authorList>
            <person name="Bretaudeau A."/>
        </authorList>
    </citation>
    <scope>NUCLEOTIDE SEQUENCE</scope>
    <source>
        <strain evidence="1">Rice</strain>
        <tissue evidence="1">Whole body</tissue>
    </source>
</reference>
<dbReference type="EMBL" id="ODYU01009625">
    <property type="protein sequence ID" value="SOQ54192.1"/>
    <property type="molecule type" value="Genomic_DNA"/>
</dbReference>
<evidence type="ECO:0000313" key="1">
    <source>
        <dbReference type="EMBL" id="SOQ54192.1"/>
    </source>
</evidence>
<proteinExistence type="predicted"/>
<sequence length="64" mass="7879">MDKFLKKQRYAFYPRRGRQRCTLRHAMPLYNVHPLFTICCYKSHVIEGELIAIYWTQFQTPCFY</sequence>
<organism evidence="1">
    <name type="scientific">Spodoptera frugiperda</name>
    <name type="common">Fall armyworm</name>
    <dbReference type="NCBI Taxonomy" id="7108"/>
    <lineage>
        <taxon>Eukaryota</taxon>
        <taxon>Metazoa</taxon>
        <taxon>Ecdysozoa</taxon>
        <taxon>Arthropoda</taxon>
        <taxon>Hexapoda</taxon>
        <taxon>Insecta</taxon>
        <taxon>Pterygota</taxon>
        <taxon>Neoptera</taxon>
        <taxon>Endopterygota</taxon>
        <taxon>Lepidoptera</taxon>
        <taxon>Glossata</taxon>
        <taxon>Ditrysia</taxon>
        <taxon>Noctuoidea</taxon>
        <taxon>Noctuidae</taxon>
        <taxon>Amphipyrinae</taxon>
        <taxon>Spodoptera</taxon>
    </lineage>
</organism>
<protein>
    <submittedName>
        <fullName evidence="1">SFRICE_029093</fullName>
    </submittedName>
</protein>
<dbReference type="AlphaFoldDB" id="A0A2H1WMN9"/>
<accession>A0A2H1WMN9</accession>
<name>A0A2H1WMN9_SPOFR</name>